<dbReference type="Pfam" id="PF04081">
    <property type="entry name" value="DNA_pol_delta_4"/>
    <property type="match status" value="1"/>
</dbReference>
<dbReference type="InterPro" id="IPR007218">
    <property type="entry name" value="DNA_pol_delta_4"/>
</dbReference>
<organism evidence="1 2">
    <name type="scientific">Thecamonas trahens ATCC 50062</name>
    <dbReference type="NCBI Taxonomy" id="461836"/>
    <lineage>
        <taxon>Eukaryota</taxon>
        <taxon>Apusozoa</taxon>
        <taxon>Apusomonadida</taxon>
        <taxon>Apusomonadidae</taxon>
        <taxon>Thecamonas</taxon>
    </lineage>
</organism>
<dbReference type="GeneID" id="25566636"/>
<evidence type="ECO:0000313" key="2">
    <source>
        <dbReference type="Proteomes" id="UP000054408"/>
    </source>
</evidence>
<proteinExistence type="predicted"/>
<dbReference type="AlphaFoldDB" id="A0A0L0DH90"/>
<dbReference type="Proteomes" id="UP000054408">
    <property type="component" value="Unassembled WGS sequence"/>
</dbReference>
<accession>A0A0L0DH90</accession>
<dbReference type="GO" id="GO:0000731">
    <property type="term" value="P:DNA synthesis involved in DNA repair"/>
    <property type="evidence" value="ECO:0007669"/>
    <property type="project" value="InterPro"/>
</dbReference>
<protein>
    <submittedName>
        <fullName evidence="1">DNA polymerase delta, subunit 4</fullName>
    </submittedName>
</protein>
<reference evidence="1 2" key="1">
    <citation type="submission" date="2010-05" db="EMBL/GenBank/DDBJ databases">
        <title>The Genome Sequence of Thecamonas trahens ATCC 50062.</title>
        <authorList>
            <consortium name="The Broad Institute Genome Sequencing Platform"/>
            <person name="Russ C."/>
            <person name="Cuomo C."/>
            <person name="Shea T."/>
            <person name="Young S.K."/>
            <person name="Zeng Q."/>
            <person name="Koehrsen M."/>
            <person name="Haas B."/>
            <person name="Borodovsky M."/>
            <person name="Guigo R."/>
            <person name="Alvarado L."/>
            <person name="Berlin A."/>
            <person name="Bochicchio J."/>
            <person name="Borenstein D."/>
            <person name="Chapman S."/>
            <person name="Chen Z."/>
            <person name="Freedman E."/>
            <person name="Gellesch M."/>
            <person name="Goldberg J."/>
            <person name="Griggs A."/>
            <person name="Gujja S."/>
            <person name="Heilman E."/>
            <person name="Heiman D."/>
            <person name="Hepburn T."/>
            <person name="Howarth C."/>
            <person name="Jen D."/>
            <person name="Larson L."/>
            <person name="Mehta T."/>
            <person name="Park D."/>
            <person name="Pearson M."/>
            <person name="Roberts A."/>
            <person name="Saif S."/>
            <person name="Shenoy N."/>
            <person name="Sisk P."/>
            <person name="Stolte C."/>
            <person name="Sykes S."/>
            <person name="Thomson T."/>
            <person name="Walk T."/>
            <person name="White J."/>
            <person name="Yandava C."/>
            <person name="Burger G."/>
            <person name="Gray M.W."/>
            <person name="Holland P.W.H."/>
            <person name="King N."/>
            <person name="Lang F.B.F."/>
            <person name="Roger A.J."/>
            <person name="Ruiz-Trillo I."/>
            <person name="Lander E."/>
            <person name="Nusbaum C."/>
        </authorList>
    </citation>
    <scope>NUCLEOTIDE SEQUENCE [LARGE SCALE GENOMIC DNA]</scope>
    <source>
        <strain evidence="1 2">ATCC 50062</strain>
    </source>
</reference>
<evidence type="ECO:0000313" key="1">
    <source>
        <dbReference type="EMBL" id="KNC51724.1"/>
    </source>
</evidence>
<dbReference type="GO" id="GO:0003887">
    <property type="term" value="F:DNA-directed DNA polymerase activity"/>
    <property type="evidence" value="ECO:0007669"/>
    <property type="project" value="TreeGrafter"/>
</dbReference>
<dbReference type="PANTHER" id="PTHR14303">
    <property type="entry name" value="DNA POLYMERASE DELTA SUBUNIT 4"/>
    <property type="match status" value="1"/>
</dbReference>
<gene>
    <name evidence="1" type="ORF">AMSG_07793</name>
</gene>
<dbReference type="GO" id="GO:0006261">
    <property type="term" value="P:DNA-templated DNA replication"/>
    <property type="evidence" value="ECO:0007669"/>
    <property type="project" value="TreeGrafter"/>
</dbReference>
<dbReference type="RefSeq" id="XP_013755853.1">
    <property type="nucleotide sequence ID" value="XM_013900399.1"/>
</dbReference>
<sequence length="106" mass="11160">MSAPVYGAVKATSQMSRARDEAKDAASAVLKTRGARKGLDASAVADALRLFDLNKAYGPAKGISRSERWHRAEALGLDPDPAVLTLIQATDADACVWDATSTSDLL</sequence>
<dbReference type="EMBL" id="GL349469">
    <property type="protein sequence ID" value="KNC51724.1"/>
    <property type="molecule type" value="Genomic_DNA"/>
</dbReference>
<dbReference type="OrthoDB" id="337486at2759"/>
<keyword evidence="2" id="KW-1185">Reference proteome</keyword>
<dbReference type="GO" id="GO:0043625">
    <property type="term" value="C:delta DNA polymerase complex"/>
    <property type="evidence" value="ECO:0007669"/>
    <property type="project" value="TreeGrafter"/>
</dbReference>
<dbReference type="PANTHER" id="PTHR14303:SF0">
    <property type="entry name" value="DNA POLYMERASE DELTA SUBUNIT 4"/>
    <property type="match status" value="1"/>
</dbReference>
<name>A0A0L0DH90_THETB</name>